<evidence type="ECO:0000256" key="2">
    <source>
        <dbReference type="SAM" id="Phobius"/>
    </source>
</evidence>
<dbReference type="PANTHER" id="PTHR38687">
    <property type="entry name" value="CELL DIVISION PROTEIN DEDD-RELATED"/>
    <property type="match status" value="1"/>
</dbReference>
<dbReference type="InterPro" id="IPR036680">
    <property type="entry name" value="SPOR-like_sf"/>
</dbReference>
<dbReference type="InterPro" id="IPR052521">
    <property type="entry name" value="Cell_div_SPOR-domain"/>
</dbReference>
<feature type="region of interest" description="Disordered" evidence="1">
    <location>
        <begin position="1"/>
        <end position="25"/>
    </location>
</feature>
<dbReference type="GO" id="GO:0051301">
    <property type="term" value="P:cell division"/>
    <property type="evidence" value="ECO:0007669"/>
    <property type="project" value="UniProtKB-KW"/>
</dbReference>
<organism evidence="4 5">
    <name type="scientific">Vibrio inusitatus NBRC 102082</name>
    <dbReference type="NCBI Taxonomy" id="1219070"/>
    <lineage>
        <taxon>Bacteria</taxon>
        <taxon>Pseudomonadati</taxon>
        <taxon>Pseudomonadota</taxon>
        <taxon>Gammaproteobacteria</taxon>
        <taxon>Vibrionales</taxon>
        <taxon>Vibrionaceae</taxon>
        <taxon>Vibrio</taxon>
    </lineage>
</organism>
<feature type="compositionally biased region" description="Basic residues" evidence="1">
    <location>
        <begin position="13"/>
        <end position="25"/>
    </location>
</feature>
<keyword evidence="4" id="KW-0131">Cell cycle</keyword>
<keyword evidence="2" id="KW-0812">Transmembrane</keyword>
<feature type="domain" description="SPOR" evidence="3">
    <location>
        <begin position="103"/>
        <end position="181"/>
    </location>
</feature>
<feature type="region of interest" description="Disordered" evidence="1">
    <location>
        <begin position="52"/>
        <end position="81"/>
    </location>
</feature>
<gene>
    <name evidence="4" type="ORF">VIN01S_21290</name>
</gene>
<keyword evidence="4" id="KW-0132">Cell division</keyword>
<dbReference type="InterPro" id="IPR007730">
    <property type="entry name" value="SPOR-like_dom"/>
</dbReference>
<reference evidence="4 5" key="1">
    <citation type="submission" date="2019-06" db="EMBL/GenBank/DDBJ databases">
        <title>Whole genome shotgun sequence of Vibrio inusitatus NBRC 102082.</title>
        <authorList>
            <person name="Hosoyama A."/>
            <person name="Uohara A."/>
            <person name="Ohji S."/>
            <person name="Ichikawa N."/>
        </authorList>
    </citation>
    <scope>NUCLEOTIDE SEQUENCE [LARGE SCALE GENOMIC DNA]</scope>
    <source>
        <strain evidence="4 5">NBRC 102082</strain>
    </source>
</reference>
<accession>A0A4Y3HWD3</accession>
<dbReference type="AlphaFoldDB" id="A0A4Y3HWD3"/>
<comment type="caution">
    <text evidence="4">The sequence shown here is derived from an EMBL/GenBank/DDBJ whole genome shotgun (WGS) entry which is preliminary data.</text>
</comment>
<evidence type="ECO:0000313" key="5">
    <source>
        <dbReference type="Proteomes" id="UP000318717"/>
    </source>
</evidence>
<dbReference type="PROSITE" id="PS51724">
    <property type="entry name" value="SPOR"/>
    <property type="match status" value="1"/>
</dbReference>
<keyword evidence="2" id="KW-0472">Membrane</keyword>
<dbReference type="PANTHER" id="PTHR38687:SF2">
    <property type="entry name" value="CELL DIVISION PROTEIN FTSN"/>
    <property type="match status" value="1"/>
</dbReference>
<name>A0A4Y3HWD3_9VIBR</name>
<dbReference type="OrthoDB" id="8558195at2"/>
<feature type="transmembrane region" description="Helical" evidence="2">
    <location>
        <begin position="27"/>
        <end position="47"/>
    </location>
</feature>
<keyword evidence="2" id="KW-1133">Transmembrane helix</keyword>
<dbReference type="RefSeq" id="WP_141345641.1">
    <property type="nucleotide sequence ID" value="NZ_BJLF01000009.1"/>
</dbReference>
<protein>
    <submittedName>
        <fullName evidence="4">Cell division protein FtsN</fullName>
    </submittedName>
</protein>
<proteinExistence type="predicted"/>
<keyword evidence="5" id="KW-1185">Reference proteome</keyword>
<evidence type="ECO:0000259" key="3">
    <source>
        <dbReference type="PROSITE" id="PS51724"/>
    </source>
</evidence>
<dbReference type="EMBL" id="BJLF01000009">
    <property type="protein sequence ID" value="GEA51325.1"/>
    <property type="molecule type" value="Genomic_DNA"/>
</dbReference>
<sequence>MARKDYVKGGRTQAKKTRKPTPSKKPWKAIVLAGLMLGGFSYGLYLLSQDPEPPTPVKVDSSKAKKPAKVDNSQLLPPPPEEEWEYVKTLPEREVKVVPKEEVLSKIPYVMQCGAYKTRSQADGRKMDIAFQGLNSLVKQREGSSWYRVVLGPYDRKRDAERDKHKLQRAKIEPCVIWKDTGS</sequence>
<dbReference type="Gene3D" id="3.30.70.1070">
    <property type="entry name" value="Sporulation related repeat"/>
    <property type="match status" value="1"/>
</dbReference>
<evidence type="ECO:0000256" key="1">
    <source>
        <dbReference type="SAM" id="MobiDB-lite"/>
    </source>
</evidence>
<dbReference type="SUPFAM" id="SSF110997">
    <property type="entry name" value="Sporulation related repeat"/>
    <property type="match status" value="1"/>
</dbReference>
<dbReference type="GO" id="GO:0042834">
    <property type="term" value="F:peptidoglycan binding"/>
    <property type="evidence" value="ECO:0007669"/>
    <property type="project" value="InterPro"/>
</dbReference>
<dbReference type="Proteomes" id="UP000318717">
    <property type="component" value="Unassembled WGS sequence"/>
</dbReference>
<dbReference type="Pfam" id="PF05036">
    <property type="entry name" value="SPOR"/>
    <property type="match status" value="1"/>
</dbReference>
<evidence type="ECO:0000313" key="4">
    <source>
        <dbReference type="EMBL" id="GEA51325.1"/>
    </source>
</evidence>